<feature type="transmembrane region" description="Helical" evidence="1">
    <location>
        <begin position="138"/>
        <end position="159"/>
    </location>
</feature>
<organism evidence="4 5">
    <name type="scientific">Nonomuraea soli</name>
    <dbReference type="NCBI Taxonomy" id="1032476"/>
    <lineage>
        <taxon>Bacteria</taxon>
        <taxon>Bacillati</taxon>
        <taxon>Actinomycetota</taxon>
        <taxon>Actinomycetes</taxon>
        <taxon>Streptosporangiales</taxon>
        <taxon>Streptosporangiaceae</taxon>
        <taxon>Nonomuraea</taxon>
    </lineage>
</organism>
<dbReference type="PANTHER" id="PTHR35797">
    <property type="entry name" value="PROTEASE-RELATED"/>
    <property type="match status" value="1"/>
</dbReference>
<dbReference type="Pfam" id="PF02517">
    <property type="entry name" value="Rce1-like"/>
    <property type="match status" value="1"/>
</dbReference>
<dbReference type="GO" id="GO:0004175">
    <property type="term" value="F:endopeptidase activity"/>
    <property type="evidence" value="ECO:0007669"/>
    <property type="project" value="UniProtKB-ARBA"/>
</dbReference>
<proteinExistence type="predicted"/>
<dbReference type="GO" id="GO:0080120">
    <property type="term" value="P:CAAX-box protein maturation"/>
    <property type="evidence" value="ECO:0007669"/>
    <property type="project" value="UniProtKB-ARBA"/>
</dbReference>
<keyword evidence="5" id="KW-1185">Reference proteome</keyword>
<accession>A0A7W0HVZ5</accession>
<evidence type="ECO:0000259" key="3">
    <source>
        <dbReference type="Pfam" id="PF02517"/>
    </source>
</evidence>
<feature type="domain" description="CAAX prenyl protease 2/Lysostaphin resistance protein A-like" evidence="3">
    <location>
        <begin position="107"/>
        <end position="205"/>
    </location>
</feature>
<feature type="transmembrane region" description="Helical" evidence="1">
    <location>
        <begin position="111"/>
        <end position="131"/>
    </location>
</feature>
<dbReference type="PANTHER" id="PTHR35797:SF1">
    <property type="entry name" value="PROTEASE"/>
    <property type="match status" value="1"/>
</dbReference>
<feature type="signal peptide" evidence="2">
    <location>
        <begin position="1"/>
        <end position="21"/>
    </location>
</feature>
<sequence>MRLVVFAILLPALVLATAAVAVVQGADLNHLDDAPPGAQLALYGQAFLPAVAALVAWGGPRGFPWGFRRASWRHLGVAFALPLLGVGLAYGTAWPAGLTQVRAGSVFLPGVLLYLVLALGEQLGWSSFLVTRLKGAPLVVGLAWAAFHYPLMVFVPGAVRPGVPILWALLWFTVEAVALAFPMVALRLTTGSIWPVLVLHTTLNSALYLVAEPLTTGSAWWLGEGGALTSIAIVIVVVATRPWWRPSQGEKS</sequence>
<evidence type="ECO:0000256" key="2">
    <source>
        <dbReference type="SAM" id="SignalP"/>
    </source>
</evidence>
<dbReference type="InterPro" id="IPR003675">
    <property type="entry name" value="Rce1/LyrA-like_dom"/>
</dbReference>
<dbReference type="Proteomes" id="UP000530928">
    <property type="component" value="Unassembled WGS sequence"/>
</dbReference>
<feature type="chain" id="PRO_5031555649" description="CAAX prenyl protease 2/Lysostaphin resistance protein A-like domain-containing protein" evidence="2">
    <location>
        <begin position="22"/>
        <end position="252"/>
    </location>
</feature>
<name>A0A7W0HVZ5_9ACTN</name>
<keyword evidence="1" id="KW-1133">Transmembrane helix</keyword>
<evidence type="ECO:0000313" key="4">
    <source>
        <dbReference type="EMBL" id="MBA2897592.1"/>
    </source>
</evidence>
<feature type="transmembrane region" description="Helical" evidence="1">
    <location>
        <begin position="165"/>
        <end position="186"/>
    </location>
</feature>
<dbReference type="AlphaFoldDB" id="A0A7W0HVZ5"/>
<reference evidence="4 5" key="1">
    <citation type="submission" date="2020-07" db="EMBL/GenBank/DDBJ databases">
        <title>Genomic Encyclopedia of Type Strains, Phase IV (KMG-IV): sequencing the most valuable type-strain genomes for metagenomic binning, comparative biology and taxonomic classification.</title>
        <authorList>
            <person name="Goeker M."/>
        </authorList>
    </citation>
    <scope>NUCLEOTIDE SEQUENCE [LARGE SCALE GENOMIC DNA]</scope>
    <source>
        <strain evidence="4 5">DSM 45533</strain>
    </source>
</reference>
<protein>
    <recommendedName>
        <fullName evidence="3">CAAX prenyl protease 2/Lysostaphin resistance protein A-like domain-containing protein</fullName>
    </recommendedName>
</protein>
<dbReference type="EMBL" id="JACDUR010000012">
    <property type="protein sequence ID" value="MBA2897592.1"/>
    <property type="molecule type" value="Genomic_DNA"/>
</dbReference>
<evidence type="ECO:0000256" key="1">
    <source>
        <dbReference type="SAM" id="Phobius"/>
    </source>
</evidence>
<dbReference type="InterPro" id="IPR042150">
    <property type="entry name" value="MmRce1-like"/>
</dbReference>
<feature type="transmembrane region" description="Helical" evidence="1">
    <location>
        <begin position="41"/>
        <end position="60"/>
    </location>
</feature>
<comment type="caution">
    <text evidence="4">The sequence shown here is derived from an EMBL/GenBank/DDBJ whole genome shotgun (WGS) entry which is preliminary data.</text>
</comment>
<feature type="transmembrane region" description="Helical" evidence="1">
    <location>
        <begin position="226"/>
        <end position="244"/>
    </location>
</feature>
<evidence type="ECO:0000313" key="5">
    <source>
        <dbReference type="Proteomes" id="UP000530928"/>
    </source>
</evidence>
<keyword evidence="2" id="KW-0732">Signal</keyword>
<feature type="transmembrane region" description="Helical" evidence="1">
    <location>
        <begin position="72"/>
        <end position="91"/>
    </location>
</feature>
<dbReference type="RefSeq" id="WP_181616289.1">
    <property type="nucleotide sequence ID" value="NZ_BAABAM010000014.1"/>
</dbReference>
<gene>
    <name evidence="4" type="ORF">HNR30_008994</name>
</gene>
<feature type="transmembrane region" description="Helical" evidence="1">
    <location>
        <begin position="193"/>
        <end position="211"/>
    </location>
</feature>
<keyword evidence="1" id="KW-0812">Transmembrane</keyword>
<keyword evidence="1" id="KW-0472">Membrane</keyword>